<reference evidence="1 2" key="1">
    <citation type="journal article" date="2019" name="Appl. Microbiol. Biotechnol.">
        <title>Genome sequence of Isaria javanica and comparative genome analysis insights into family S53 peptidase evolution in fungal entomopathogens.</title>
        <authorList>
            <person name="Lin R."/>
            <person name="Zhang X."/>
            <person name="Xin B."/>
            <person name="Zou M."/>
            <person name="Gao Y."/>
            <person name="Qin F."/>
            <person name="Hu Q."/>
            <person name="Xie B."/>
            <person name="Cheng X."/>
        </authorList>
    </citation>
    <scope>NUCLEOTIDE SEQUENCE [LARGE SCALE GENOMIC DNA]</scope>
    <source>
        <strain evidence="1 2">IJ1G</strain>
    </source>
</reference>
<accession>A0A545UZY7</accession>
<dbReference type="Proteomes" id="UP000315783">
    <property type="component" value="Unassembled WGS sequence"/>
</dbReference>
<dbReference type="EMBL" id="SPUK01000008">
    <property type="protein sequence ID" value="TQV95034.1"/>
    <property type="molecule type" value="Genomic_DNA"/>
</dbReference>
<comment type="caution">
    <text evidence="1">The sequence shown here is derived from an EMBL/GenBank/DDBJ whole genome shotgun (WGS) entry which is preliminary data.</text>
</comment>
<keyword evidence="2" id="KW-1185">Reference proteome</keyword>
<dbReference type="AlphaFoldDB" id="A0A545UZY7"/>
<evidence type="ECO:0000313" key="1">
    <source>
        <dbReference type="EMBL" id="TQV95034.1"/>
    </source>
</evidence>
<organism evidence="1 2">
    <name type="scientific">Cordyceps javanica</name>
    <dbReference type="NCBI Taxonomy" id="43265"/>
    <lineage>
        <taxon>Eukaryota</taxon>
        <taxon>Fungi</taxon>
        <taxon>Dikarya</taxon>
        <taxon>Ascomycota</taxon>
        <taxon>Pezizomycotina</taxon>
        <taxon>Sordariomycetes</taxon>
        <taxon>Hypocreomycetidae</taxon>
        <taxon>Hypocreales</taxon>
        <taxon>Cordycipitaceae</taxon>
        <taxon>Cordyceps</taxon>
    </lineage>
</organism>
<gene>
    <name evidence="1" type="ORF">IF1G_06021</name>
</gene>
<protein>
    <submittedName>
        <fullName evidence="1">Uncharacterized protein</fullName>
    </submittedName>
</protein>
<evidence type="ECO:0000313" key="2">
    <source>
        <dbReference type="Proteomes" id="UP000315783"/>
    </source>
</evidence>
<sequence length="76" mass="9011">MTGGGLLQVRVLTRKGNERKRSPHIFPLFALFGEQIDDEWDERIKLTCQVNVWGSNFQFSKWSPGHPCWLYQAYYY</sequence>
<name>A0A545UZY7_9HYPO</name>
<proteinExistence type="predicted"/>